<evidence type="ECO:0000259" key="1">
    <source>
        <dbReference type="Pfam" id="PF01370"/>
    </source>
</evidence>
<evidence type="ECO:0000313" key="3">
    <source>
        <dbReference type="Proteomes" id="UP001362899"/>
    </source>
</evidence>
<dbReference type="InterPro" id="IPR036291">
    <property type="entry name" value="NAD(P)-bd_dom_sf"/>
</dbReference>
<gene>
    <name evidence="2" type="ORF">DASB73_026100</name>
</gene>
<evidence type="ECO:0000313" key="2">
    <source>
        <dbReference type="EMBL" id="GMM51647.1"/>
    </source>
</evidence>
<sequence>MRIAVVGPRGFVGSKICSESLKRGWSVLGIDRNTPDKINLLEKADAVAFAVGSFSTNTAYKSAVNSTLSPCALKKLVSARFDSNPLQSKSLLELNYAPVVDTVKLLAQAKGLGVSDASTNHNNEQLGTSNIDQYQGSSKIPFVYISANPWALSSTEYIDSKRQAEHFLASKPYLRAAFVRPKFIRPDVDYRFSVRDFLDLGLKYIDPKCTSQYVAEKVCDAIESGAEGPINL</sequence>
<keyword evidence="3" id="KW-1185">Reference proteome</keyword>
<organism evidence="2 3">
    <name type="scientific">Starmerella bacillaris</name>
    <name type="common">Yeast</name>
    <name type="synonym">Candida zemplinina</name>
    <dbReference type="NCBI Taxonomy" id="1247836"/>
    <lineage>
        <taxon>Eukaryota</taxon>
        <taxon>Fungi</taxon>
        <taxon>Dikarya</taxon>
        <taxon>Ascomycota</taxon>
        <taxon>Saccharomycotina</taxon>
        <taxon>Dipodascomycetes</taxon>
        <taxon>Dipodascales</taxon>
        <taxon>Trichomonascaceae</taxon>
        <taxon>Starmerella</taxon>
    </lineage>
</organism>
<reference evidence="2 3" key="1">
    <citation type="journal article" date="2023" name="Elife">
        <title>Identification of key yeast species and microbe-microbe interactions impacting larval growth of Drosophila in the wild.</title>
        <authorList>
            <person name="Mure A."/>
            <person name="Sugiura Y."/>
            <person name="Maeda R."/>
            <person name="Honda K."/>
            <person name="Sakurai N."/>
            <person name="Takahashi Y."/>
            <person name="Watada M."/>
            <person name="Katoh T."/>
            <person name="Gotoh A."/>
            <person name="Gotoh Y."/>
            <person name="Taniguchi I."/>
            <person name="Nakamura K."/>
            <person name="Hayashi T."/>
            <person name="Katayama T."/>
            <person name="Uemura T."/>
            <person name="Hattori Y."/>
        </authorList>
    </citation>
    <scope>NUCLEOTIDE SEQUENCE [LARGE SCALE GENOMIC DNA]</scope>
    <source>
        <strain evidence="2 3">SB-73</strain>
    </source>
</reference>
<name>A0AAV5RK99_STABA</name>
<proteinExistence type="predicted"/>
<dbReference type="InterPro" id="IPR001509">
    <property type="entry name" value="Epimerase_deHydtase"/>
</dbReference>
<comment type="caution">
    <text evidence="2">The sequence shown here is derived from an EMBL/GenBank/DDBJ whole genome shotgun (WGS) entry which is preliminary data.</text>
</comment>
<dbReference type="AlphaFoldDB" id="A0AAV5RK99"/>
<feature type="domain" description="NAD-dependent epimerase/dehydratase" evidence="1">
    <location>
        <begin position="3"/>
        <end position="79"/>
    </location>
</feature>
<dbReference type="EMBL" id="BTGC01000008">
    <property type="protein sequence ID" value="GMM51647.1"/>
    <property type="molecule type" value="Genomic_DNA"/>
</dbReference>
<dbReference type="Proteomes" id="UP001362899">
    <property type="component" value="Unassembled WGS sequence"/>
</dbReference>
<accession>A0AAV5RK99</accession>
<dbReference type="Gene3D" id="3.40.50.720">
    <property type="entry name" value="NAD(P)-binding Rossmann-like Domain"/>
    <property type="match status" value="1"/>
</dbReference>
<dbReference type="Pfam" id="PF01370">
    <property type="entry name" value="Epimerase"/>
    <property type="match status" value="1"/>
</dbReference>
<dbReference type="SUPFAM" id="SSF51735">
    <property type="entry name" value="NAD(P)-binding Rossmann-fold domains"/>
    <property type="match status" value="1"/>
</dbReference>
<protein>
    <recommendedName>
        <fullName evidence="1">NAD-dependent epimerase/dehydratase domain-containing protein</fullName>
    </recommendedName>
</protein>